<dbReference type="Proteomes" id="UP001153269">
    <property type="component" value="Unassembled WGS sequence"/>
</dbReference>
<protein>
    <submittedName>
        <fullName evidence="3">Uncharacterized protein</fullName>
    </submittedName>
</protein>
<evidence type="ECO:0000256" key="2">
    <source>
        <dbReference type="SAM" id="Phobius"/>
    </source>
</evidence>
<evidence type="ECO:0000256" key="1">
    <source>
        <dbReference type="SAM" id="MobiDB-lite"/>
    </source>
</evidence>
<keyword evidence="2" id="KW-0812">Transmembrane</keyword>
<evidence type="ECO:0000313" key="3">
    <source>
        <dbReference type="EMBL" id="CAB1429222.1"/>
    </source>
</evidence>
<keyword evidence="2" id="KW-0472">Membrane</keyword>
<evidence type="ECO:0000313" key="4">
    <source>
        <dbReference type="Proteomes" id="UP001153269"/>
    </source>
</evidence>
<feature type="transmembrane region" description="Helical" evidence="2">
    <location>
        <begin position="81"/>
        <end position="102"/>
    </location>
</feature>
<organism evidence="3 4">
    <name type="scientific">Pleuronectes platessa</name>
    <name type="common">European plaice</name>
    <dbReference type="NCBI Taxonomy" id="8262"/>
    <lineage>
        <taxon>Eukaryota</taxon>
        <taxon>Metazoa</taxon>
        <taxon>Chordata</taxon>
        <taxon>Craniata</taxon>
        <taxon>Vertebrata</taxon>
        <taxon>Euteleostomi</taxon>
        <taxon>Actinopterygii</taxon>
        <taxon>Neopterygii</taxon>
        <taxon>Teleostei</taxon>
        <taxon>Neoteleostei</taxon>
        <taxon>Acanthomorphata</taxon>
        <taxon>Carangaria</taxon>
        <taxon>Pleuronectiformes</taxon>
        <taxon>Pleuronectoidei</taxon>
        <taxon>Pleuronectidae</taxon>
        <taxon>Pleuronectes</taxon>
    </lineage>
</organism>
<feature type="compositionally biased region" description="Polar residues" evidence="1">
    <location>
        <begin position="18"/>
        <end position="39"/>
    </location>
</feature>
<sequence length="111" mass="11783">MSSHVGFYAAKLSHNGELTSDVNRTQTSPLSQSALSLTDSGKDGVGGASGSCNQTRCRFQTPLVPTTQGLKRQRERRFIDPFVLCVLPCGVAAGLLALVFGASMDREPGRV</sequence>
<keyword evidence="2" id="KW-1133">Transmembrane helix</keyword>
<reference evidence="3" key="1">
    <citation type="submission" date="2020-03" db="EMBL/GenBank/DDBJ databases">
        <authorList>
            <person name="Weist P."/>
        </authorList>
    </citation>
    <scope>NUCLEOTIDE SEQUENCE</scope>
</reference>
<dbReference type="AlphaFoldDB" id="A0A9N7UEV4"/>
<accession>A0A9N7UEV4</accession>
<proteinExistence type="predicted"/>
<comment type="caution">
    <text evidence="3">The sequence shown here is derived from an EMBL/GenBank/DDBJ whole genome shotgun (WGS) entry which is preliminary data.</text>
</comment>
<keyword evidence="4" id="KW-1185">Reference proteome</keyword>
<dbReference type="EMBL" id="CADEAL010001114">
    <property type="protein sequence ID" value="CAB1429222.1"/>
    <property type="molecule type" value="Genomic_DNA"/>
</dbReference>
<name>A0A9N7UEV4_PLEPL</name>
<feature type="region of interest" description="Disordered" evidence="1">
    <location>
        <begin position="18"/>
        <end position="51"/>
    </location>
</feature>
<gene>
    <name evidence="3" type="ORF">PLEPLA_LOCUS17197</name>
</gene>